<protein>
    <submittedName>
        <fullName evidence="2">Uncharacterized protein</fullName>
    </submittedName>
</protein>
<proteinExistence type="predicted"/>
<keyword evidence="3" id="KW-1185">Reference proteome</keyword>
<dbReference type="Proteomes" id="UP000030763">
    <property type="component" value="Unassembled WGS sequence"/>
</dbReference>
<evidence type="ECO:0000313" key="3">
    <source>
        <dbReference type="Proteomes" id="UP000030763"/>
    </source>
</evidence>
<dbReference type="OMA" id="KEPCASK"/>
<feature type="region of interest" description="Disordered" evidence="1">
    <location>
        <begin position="1"/>
        <end position="55"/>
    </location>
</feature>
<feature type="region of interest" description="Disordered" evidence="1">
    <location>
        <begin position="92"/>
        <end position="181"/>
    </location>
</feature>
<dbReference type="VEuPathDB" id="ToxoDB:EMWEY_00016540"/>
<feature type="region of interest" description="Disordered" evidence="1">
    <location>
        <begin position="218"/>
        <end position="259"/>
    </location>
</feature>
<dbReference type="RefSeq" id="XP_013335211.1">
    <property type="nucleotide sequence ID" value="XM_013479757.1"/>
</dbReference>
<reference evidence="2" key="2">
    <citation type="submission" date="2013-10" db="EMBL/GenBank/DDBJ databases">
        <authorList>
            <person name="Aslett M."/>
        </authorList>
    </citation>
    <scope>NUCLEOTIDE SEQUENCE [LARGE SCALE GENOMIC DNA]</scope>
    <source>
        <strain evidence="2">Weybridge</strain>
    </source>
</reference>
<evidence type="ECO:0000313" key="2">
    <source>
        <dbReference type="EMBL" id="CDJ58563.1"/>
    </source>
</evidence>
<dbReference type="EMBL" id="HG719723">
    <property type="protein sequence ID" value="CDJ58563.1"/>
    <property type="molecule type" value="Genomic_DNA"/>
</dbReference>
<name>U6M687_EIMMA</name>
<reference evidence="2" key="1">
    <citation type="submission" date="2013-10" db="EMBL/GenBank/DDBJ databases">
        <title>Genomic analysis of the causative agents of coccidiosis in chickens.</title>
        <authorList>
            <person name="Reid A.J."/>
            <person name="Blake D."/>
            <person name="Billington K."/>
            <person name="Browne H."/>
            <person name="Dunn M."/>
            <person name="Hung S."/>
            <person name="Kawahara F."/>
            <person name="Miranda-Saavedra D."/>
            <person name="Mourier T."/>
            <person name="Nagra H."/>
            <person name="Otto T.D."/>
            <person name="Rawlings N."/>
            <person name="Sanchez A."/>
            <person name="Sanders M."/>
            <person name="Subramaniam C."/>
            <person name="Tay Y."/>
            <person name="Dear P."/>
            <person name="Doerig C."/>
            <person name="Gruber A."/>
            <person name="Parkinson J."/>
            <person name="Shirley M."/>
            <person name="Wan K.L."/>
            <person name="Berriman M."/>
            <person name="Tomley F."/>
            <person name="Pain A."/>
        </authorList>
    </citation>
    <scope>NUCLEOTIDE SEQUENCE [LARGE SCALE GENOMIC DNA]</scope>
    <source>
        <strain evidence="2">Weybridge</strain>
    </source>
</reference>
<dbReference type="GeneID" id="25335640"/>
<feature type="compositionally biased region" description="Basic and acidic residues" evidence="1">
    <location>
        <begin position="22"/>
        <end position="52"/>
    </location>
</feature>
<feature type="compositionally biased region" description="Basic and acidic residues" evidence="1">
    <location>
        <begin position="115"/>
        <end position="128"/>
    </location>
</feature>
<organism evidence="2 3">
    <name type="scientific">Eimeria maxima</name>
    <name type="common">Coccidian parasite</name>
    <dbReference type="NCBI Taxonomy" id="5804"/>
    <lineage>
        <taxon>Eukaryota</taxon>
        <taxon>Sar</taxon>
        <taxon>Alveolata</taxon>
        <taxon>Apicomplexa</taxon>
        <taxon>Conoidasida</taxon>
        <taxon>Coccidia</taxon>
        <taxon>Eucoccidiorida</taxon>
        <taxon>Eimeriorina</taxon>
        <taxon>Eimeriidae</taxon>
        <taxon>Eimeria</taxon>
    </lineage>
</organism>
<dbReference type="OrthoDB" id="10666641at2759"/>
<dbReference type="AlphaFoldDB" id="U6M687"/>
<sequence length="259" mass="26543">MDLPAGSLRGAGPSGSLVAGSEKGDRHQAGERVDTSKVGHGAEEEVGEHPQLPKEPCFARPAPWMYKIRQVTEQLGSLAESARIMLGAIATRGSAGLGGPPNTSVEEVEGTSPVDRQESPVTTRREVPEPSSLSSVQEGGENKDNLGVEVSVIEGGGDSEKPQLPKEPCASKPERPSGGVRGLLMKVATVATAAAVLLRELGERGLASVSGPRAAMPAVDAGVNSQQLESPLHPPSPLDVTQPGNPLPTPDDVASGGSP</sequence>
<evidence type="ECO:0000256" key="1">
    <source>
        <dbReference type="SAM" id="MobiDB-lite"/>
    </source>
</evidence>
<gene>
    <name evidence="2" type="ORF">EMWEY_00016540</name>
</gene>
<accession>U6M687</accession>